<dbReference type="PANTHER" id="PTHR21314">
    <property type="entry name" value="QUEUOSINE 5'-PHOSPHATE N-GLYCOSYLASE_HYDROLASE-RELATED"/>
    <property type="match status" value="1"/>
</dbReference>
<dbReference type="Pfam" id="PF10343">
    <property type="entry name" value="Q_salvage"/>
    <property type="match status" value="1"/>
</dbReference>
<comment type="function">
    <text evidence="1">Catalyzes the hydrolysis of queuosine 5'-phosphate, releasing the nucleobase queuine (q). Is required for salvage of queuine from exogenous queuosine (Q) that is imported and then converted to queuosine 5'-phosphate intracellularly.</text>
</comment>
<dbReference type="EMBL" id="SIDB01000006">
    <property type="protein sequence ID" value="KAI3431762.1"/>
    <property type="molecule type" value="Genomic_DNA"/>
</dbReference>
<dbReference type="InterPro" id="IPR019438">
    <property type="entry name" value="Q_salvage"/>
</dbReference>
<proteinExistence type="inferred from homology"/>
<accession>A0A9D4YXM8</accession>
<protein>
    <recommendedName>
        <fullName evidence="1">Queuosine 5'-phosphate N-glycosylase/hydrolase</fullName>
        <ecNumber evidence="1">3.2.2.-</ecNumber>
    </recommendedName>
    <alternativeName>
        <fullName evidence="1">Queuosine-nucleotide N-glycosylase/hydrolase</fullName>
    </alternativeName>
</protein>
<sequence length="384" mass="40162">MVARETVLLCVNRTCLEVAEAAAAAGDVLMDTDAVSKAAAALPPPAEVAGACRFLRLPIRFQAEQEVNAMALFHLLDFGSGFDSLLLAKSGRDAAEAVQYGLLGMLLHGAPVDSRHWMEAFSGEQVFQFFGIDATEDEPVAGLPGVMLSRQGPLGAFTGKLKETMNEGGRALAAAGQPSLGALVLSHLDGQVAAGQPPSAAALVEALAEAVPSFDDRGMYRGTQVYLYRKAQALAQQLHLRFRGSDDRFKFVDTAQLAADSGNVLPSILRRQGVLKLSDSLAAAVDGGQDLQGDEREVALRAAAVAACAAICRAAAVAGGDGEPAIEPWQLSMFLLRQEEQCTQRLRQGQGQAQDQQAEGEGAGATAGAQEASARHVACGTTAY</sequence>
<keyword evidence="1" id="KW-0378">Hydrolase</keyword>
<dbReference type="OrthoDB" id="416777at2759"/>
<dbReference type="GO" id="GO:0006400">
    <property type="term" value="P:tRNA modification"/>
    <property type="evidence" value="ECO:0007669"/>
    <property type="project" value="TreeGrafter"/>
</dbReference>
<feature type="compositionally biased region" description="Low complexity" evidence="2">
    <location>
        <begin position="348"/>
        <end position="371"/>
    </location>
</feature>
<gene>
    <name evidence="3" type="ORF">D9Q98_004804</name>
</gene>
<evidence type="ECO:0000256" key="1">
    <source>
        <dbReference type="RuleBase" id="RU365002"/>
    </source>
</evidence>
<evidence type="ECO:0000313" key="4">
    <source>
        <dbReference type="Proteomes" id="UP001055712"/>
    </source>
</evidence>
<reference evidence="3" key="1">
    <citation type="journal article" date="2019" name="Plant J.">
        <title>Chlorella vulgaris genome assembly and annotation reveals the molecular basis for metabolic acclimation to high light conditions.</title>
        <authorList>
            <person name="Cecchin M."/>
            <person name="Marcolungo L."/>
            <person name="Rossato M."/>
            <person name="Girolomoni L."/>
            <person name="Cosentino E."/>
            <person name="Cuine S."/>
            <person name="Li-Beisson Y."/>
            <person name="Delledonne M."/>
            <person name="Ballottari M."/>
        </authorList>
    </citation>
    <scope>NUCLEOTIDE SEQUENCE</scope>
    <source>
        <strain evidence="3">211/11P</strain>
    </source>
</reference>
<keyword evidence="4" id="KW-1185">Reference proteome</keyword>
<dbReference type="Proteomes" id="UP001055712">
    <property type="component" value="Unassembled WGS sequence"/>
</dbReference>
<dbReference type="GO" id="GO:0016787">
    <property type="term" value="F:hydrolase activity"/>
    <property type="evidence" value="ECO:0007669"/>
    <property type="project" value="UniProtKB-KW"/>
</dbReference>
<comment type="catalytic activity">
    <reaction evidence="1">
        <text>queuosine 5'-phosphate + H2O = queuine + D-ribose 5-phosphate</text>
        <dbReference type="Rhea" id="RHEA:75387"/>
        <dbReference type="ChEBI" id="CHEBI:15377"/>
        <dbReference type="ChEBI" id="CHEBI:17433"/>
        <dbReference type="ChEBI" id="CHEBI:78346"/>
        <dbReference type="ChEBI" id="CHEBI:194371"/>
    </reaction>
    <physiologicalReaction direction="left-to-right" evidence="1">
        <dbReference type="Rhea" id="RHEA:75388"/>
    </physiologicalReaction>
</comment>
<organism evidence="3 4">
    <name type="scientific">Chlorella vulgaris</name>
    <name type="common">Green alga</name>
    <dbReference type="NCBI Taxonomy" id="3077"/>
    <lineage>
        <taxon>Eukaryota</taxon>
        <taxon>Viridiplantae</taxon>
        <taxon>Chlorophyta</taxon>
        <taxon>core chlorophytes</taxon>
        <taxon>Trebouxiophyceae</taxon>
        <taxon>Chlorellales</taxon>
        <taxon>Chlorellaceae</taxon>
        <taxon>Chlorella clade</taxon>
        <taxon>Chlorella</taxon>
    </lineage>
</organism>
<reference evidence="3" key="2">
    <citation type="submission" date="2020-11" db="EMBL/GenBank/DDBJ databases">
        <authorList>
            <person name="Cecchin M."/>
            <person name="Marcolungo L."/>
            <person name="Rossato M."/>
            <person name="Girolomoni L."/>
            <person name="Cosentino E."/>
            <person name="Cuine S."/>
            <person name="Li-Beisson Y."/>
            <person name="Delledonne M."/>
            <person name="Ballottari M."/>
        </authorList>
    </citation>
    <scope>NUCLEOTIDE SEQUENCE</scope>
    <source>
        <strain evidence="3">211/11P</strain>
        <tissue evidence="3">Whole cell</tissue>
    </source>
</reference>
<evidence type="ECO:0000313" key="3">
    <source>
        <dbReference type="EMBL" id="KAI3431762.1"/>
    </source>
</evidence>
<evidence type="ECO:0000256" key="2">
    <source>
        <dbReference type="SAM" id="MobiDB-lite"/>
    </source>
</evidence>
<dbReference type="EC" id="3.2.2.-" evidence="1"/>
<comment type="similarity">
    <text evidence="1">Belongs to the QNG1 protein family.</text>
</comment>
<name>A0A9D4YXM8_CHLVU</name>
<dbReference type="PANTHER" id="PTHR21314:SF1">
    <property type="entry name" value="QUEUOSINE SALVAGE PROTEIN"/>
    <property type="match status" value="1"/>
</dbReference>
<dbReference type="AlphaFoldDB" id="A0A9D4YXM8"/>
<feature type="region of interest" description="Disordered" evidence="2">
    <location>
        <begin position="346"/>
        <end position="371"/>
    </location>
</feature>
<comment type="caution">
    <text evidence="3">The sequence shown here is derived from an EMBL/GenBank/DDBJ whole genome shotgun (WGS) entry which is preliminary data.</text>
</comment>